<dbReference type="Pfam" id="PF00313">
    <property type="entry name" value="CSD"/>
    <property type="match status" value="1"/>
</dbReference>
<dbReference type="InterPro" id="IPR002059">
    <property type="entry name" value="CSP_DNA-bd"/>
</dbReference>
<gene>
    <name evidence="3" type="ORF">GCM10011489_26800</name>
</gene>
<sequence>MMSICDDEDGCAVPTGKVKWYDTEKGFGFLSQDDGEDVYVHSSALPSGVEALKPGQRVEFGMAAGRRGPQALSVAVLDPTPSVSKNMREQARRDRDAKRHSPDELHGMVADLITLLEAKVQPDLRKGRYPDRKTAQRISEVVRAVARELDH</sequence>
<dbReference type="Gene3D" id="2.40.50.140">
    <property type="entry name" value="Nucleic acid-binding proteins"/>
    <property type="match status" value="1"/>
</dbReference>
<evidence type="ECO:0000313" key="4">
    <source>
        <dbReference type="Proteomes" id="UP000621454"/>
    </source>
</evidence>
<dbReference type="PROSITE" id="PS51857">
    <property type="entry name" value="CSD_2"/>
    <property type="match status" value="1"/>
</dbReference>
<evidence type="ECO:0000259" key="2">
    <source>
        <dbReference type="PROSITE" id="PS51857"/>
    </source>
</evidence>
<dbReference type="SMART" id="SM00357">
    <property type="entry name" value="CSP"/>
    <property type="match status" value="1"/>
</dbReference>
<dbReference type="InterPro" id="IPR011129">
    <property type="entry name" value="CSD"/>
</dbReference>
<feature type="compositionally biased region" description="Basic and acidic residues" evidence="1">
    <location>
        <begin position="86"/>
        <end position="104"/>
    </location>
</feature>
<reference evidence="3" key="1">
    <citation type="journal article" date="2014" name="Int. J. Syst. Evol. Microbiol.">
        <title>Complete genome sequence of Corynebacterium casei LMG S-19264T (=DSM 44701T), isolated from a smear-ripened cheese.</title>
        <authorList>
            <consortium name="US DOE Joint Genome Institute (JGI-PGF)"/>
            <person name="Walter F."/>
            <person name="Albersmeier A."/>
            <person name="Kalinowski J."/>
            <person name="Ruckert C."/>
        </authorList>
    </citation>
    <scope>NUCLEOTIDE SEQUENCE</scope>
    <source>
        <strain evidence="3">CGMCC 1.12827</strain>
    </source>
</reference>
<dbReference type="InterPro" id="IPR050181">
    <property type="entry name" value="Cold_shock_domain"/>
</dbReference>
<dbReference type="EMBL" id="BMGC01000020">
    <property type="protein sequence ID" value="GGB37694.1"/>
    <property type="molecule type" value="Genomic_DNA"/>
</dbReference>
<organism evidence="3 4">
    <name type="scientific">Gordonia jinhuaensis</name>
    <dbReference type="NCBI Taxonomy" id="1517702"/>
    <lineage>
        <taxon>Bacteria</taxon>
        <taxon>Bacillati</taxon>
        <taxon>Actinomycetota</taxon>
        <taxon>Actinomycetes</taxon>
        <taxon>Mycobacteriales</taxon>
        <taxon>Gordoniaceae</taxon>
        <taxon>Gordonia</taxon>
    </lineage>
</organism>
<evidence type="ECO:0000256" key="1">
    <source>
        <dbReference type="SAM" id="MobiDB-lite"/>
    </source>
</evidence>
<dbReference type="PANTHER" id="PTHR11544">
    <property type="entry name" value="COLD SHOCK DOMAIN CONTAINING PROTEINS"/>
    <property type="match status" value="1"/>
</dbReference>
<dbReference type="GO" id="GO:0003676">
    <property type="term" value="F:nucleic acid binding"/>
    <property type="evidence" value="ECO:0007669"/>
    <property type="project" value="InterPro"/>
</dbReference>
<comment type="caution">
    <text evidence="3">The sequence shown here is derived from an EMBL/GenBank/DDBJ whole genome shotgun (WGS) entry which is preliminary data.</text>
</comment>
<dbReference type="SUPFAM" id="SSF50249">
    <property type="entry name" value="Nucleic acid-binding proteins"/>
    <property type="match status" value="1"/>
</dbReference>
<dbReference type="InterPro" id="IPR012340">
    <property type="entry name" value="NA-bd_OB-fold"/>
</dbReference>
<dbReference type="Proteomes" id="UP000621454">
    <property type="component" value="Unassembled WGS sequence"/>
</dbReference>
<keyword evidence="4" id="KW-1185">Reference proteome</keyword>
<reference evidence="3" key="2">
    <citation type="submission" date="2020-09" db="EMBL/GenBank/DDBJ databases">
        <authorList>
            <person name="Sun Q."/>
            <person name="Zhou Y."/>
        </authorList>
    </citation>
    <scope>NUCLEOTIDE SEQUENCE</scope>
    <source>
        <strain evidence="3">CGMCC 1.12827</strain>
    </source>
</reference>
<name>A0A916WXI7_9ACTN</name>
<dbReference type="AlphaFoldDB" id="A0A916WXI7"/>
<protein>
    <submittedName>
        <fullName evidence="3">Cold-shock protein</fullName>
    </submittedName>
</protein>
<dbReference type="CDD" id="cd04458">
    <property type="entry name" value="CSP_CDS"/>
    <property type="match status" value="1"/>
</dbReference>
<accession>A0A916WXI7</accession>
<proteinExistence type="predicted"/>
<feature type="region of interest" description="Disordered" evidence="1">
    <location>
        <begin position="79"/>
        <end position="104"/>
    </location>
</feature>
<feature type="domain" description="CSD" evidence="2">
    <location>
        <begin position="13"/>
        <end position="76"/>
    </location>
</feature>
<evidence type="ECO:0000313" key="3">
    <source>
        <dbReference type="EMBL" id="GGB37694.1"/>
    </source>
</evidence>
<dbReference type="PRINTS" id="PR00050">
    <property type="entry name" value="COLDSHOCK"/>
</dbReference>